<evidence type="ECO:0000313" key="3">
    <source>
        <dbReference type="Proteomes" id="UP000298663"/>
    </source>
</evidence>
<keyword evidence="1" id="KW-1133">Transmembrane helix</keyword>
<dbReference type="Proteomes" id="UP000298663">
    <property type="component" value="Unassembled WGS sequence"/>
</dbReference>
<organism evidence="2 3">
    <name type="scientific">Steinernema carpocapsae</name>
    <name type="common">Entomopathogenic nematode</name>
    <dbReference type="NCBI Taxonomy" id="34508"/>
    <lineage>
        <taxon>Eukaryota</taxon>
        <taxon>Metazoa</taxon>
        <taxon>Ecdysozoa</taxon>
        <taxon>Nematoda</taxon>
        <taxon>Chromadorea</taxon>
        <taxon>Rhabditida</taxon>
        <taxon>Tylenchina</taxon>
        <taxon>Panagrolaimomorpha</taxon>
        <taxon>Strongyloidoidea</taxon>
        <taxon>Steinernematidae</taxon>
        <taxon>Steinernema</taxon>
    </lineage>
</organism>
<reference evidence="2 3" key="2">
    <citation type="journal article" date="2019" name="G3 (Bethesda)">
        <title>Hybrid Assembly of the Genome of the Entomopathogenic Nematode Steinernema carpocapsae Identifies the X-Chromosome.</title>
        <authorList>
            <person name="Serra L."/>
            <person name="Macchietto M."/>
            <person name="Macias-Munoz A."/>
            <person name="McGill C.J."/>
            <person name="Rodriguez I.M."/>
            <person name="Rodriguez B."/>
            <person name="Murad R."/>
            <person name="Mortazavi A."/>
        </authorList>
    </citation>
    <scope>NUCLEOTIDE SEQUENCE [LARGE SCALE GENOMIC DNA]</scope>
    <source>
        <strain evidence="2 3">ALL</strain>
    </source>
</reference>
<keyword evidence="1" id="KW-0812">Transmembrane</keyword>
<keyword evidence="3" id="KW-1185">Reference proteome</keyword>
<feature type="transmembrane region" description="Helical" evidence="1">
    <location>
        <begin position="7"/>
        <end position="34"/>
    </location>
</feature>
<reference evidence="2 3" key="1">
    <citation type="journal article" date="2015" name="Genome Biol.">
        <title>Comparative genomics of Steinernema reveals deeply conserved gene regulatory networks.</title>
        <authorList>
            <person name="Dillman A.R."/>
            <person name="Macchietto M."/>
            <person name="Porter C.F."/>
            <person name="Rogers A."/>
            <person name="Williams B."/>
            <person name="Antoshechkin I."/>
            <person name="Lee M.M."/>
            <person name="Goodwin Z."/>
            <person name="Lu X."/>
            <person name="Lewis E.E."/>
            <person name="Goodrich-Blair H."/>
            <person name="Stock S.P."/>
            <person name="Adams B.J."/>
            <person name="Sternberg P.W."/>
            <person name="Mortazavi A."/>
        </authorList>
    </citation>
    <scope>NUCLEOTIDE SEQUENCE [LARGE SCALE GENOMIC DNA]</scope>
    <source>
        <strain evidence="2 3">ALL</strain>
    </source>
</reference>
<protein>
    <submittedName>
        <fullName evidence="2">Uncharacterized protein</fullName>
    </submittedName>
</protein>
<gene>
    <name evidence="2" type="ORF">L596_026760</name>
</gene>
<accession>A0A4U5M2A7</accession>
<name>A0A4U5M2A7_STECR</name>
<evidence type="ECO:0000256" key="1">
    <source>
        <dbReference type="SAM" id="Phobius"/>
    </source>
</evidence>
<dbReference type="AlphaFoldDB" id="A0A4U5M2A7"/>
<feature type="transmembrane region" description="Helical" evidence="1">
    <location>
        <begin position="46"/>
        <end position="70"/>
    </location>
</feature>
<keyword evidence="1" id="KW-0472">Membrane</keyword>
<comment type="caution">
    <text evidence="2">The sequence shown here is derived from an EMBL/GenBank/DDBJ whole genome shotgun (WGS) entry which is preliminary data.</text>
</comment>
<dbReference type="EMBL" id="AZBU02000010">
    <property type="protein sequence ID" value="TKR62851.1"/>
    <property type="molecule type" value="Genomic_DNA"/>
</dbReference>
<sequence>MTQVSKVIFYWITVFADALSVLVNARTLLCFFAIAKTHSRQYGMLLLTMVVHLFYNFGSAAYSGYMIAIIRGRLSS</sequence>
<evidence type="ECO:0000313" key="2">
    <source>
        <dbReference type="EMBL" id="TKR62851.1"/>
    </source>
</evidence>
<proteinExistence type="predicted"/>